<dbReference type="KEGG" id="bdr:105232452"/>
<dbReference type="GO" id="GO:0004888">
    <property type="term" value="F:transmembrane signaling receptor activity"/>
    <property type="evidence" value="ECO:0007669"/>
    <property type="project" value="InterPro"/>
</dbReference>
<keyword evidence="11 22" id="KW-0675">Receptor</keyword>
<protein>
    <submittedName>
        <fullName evidence="22 23">Neuronal acetylcholine receptor subunit alpha-7</fullName>
    </submittedName>
</protein>
<dbReference type="InterPro" id="IPR006202">
    <property type="entry name" value="Neur_chan_lig-bd"/>
</dbReference>
<dbReference type="CDD" id="cd18997">
    <property type="entry name" value="LGIC_ECD_nAChR"/>
    <property type="match status" value="1"/>
</dbReference>
<evidence type="ECO:0000259" key="19">
    <source>
        <dbReference type="Pfam" id="PF02931"/>
    </source>
</evidence>
<dbReference type="InterPro" id="IPR036734">
    <property type="entry name" value="Neur_chan_lig-bd_sf"/>
</dbReference>
<feature type="compositionally biased region" description="Polar residues" evidence="18">
    <location>
        <begin position="16"/>
        <end position="28"/>
    </location>
</feature>
<evidence type="ECO:0000313" key="23">
    <source>
        <dbReference type="RefSeq" id="XP_029408696.2"/>
    </source>
</evidence>
<dbReference type="InterPro" id="IPR006201">
    <property type="entry name" value="Neur_channel"/>
</dbReference>
<dbReference type="SUPFAM" id="SSF63712">
    <property type="entry name" value="Nicotinic receptor ligand binding domain-like"/>
    <property type="match status" value="1"/>
</dbReference>
<dbReference type="PROSITE" id="PS00236">
    <property type="entry name" value="NEUROTR_ION_CHANNEL"/>
    <property type="match status" value="1"/>
</dbReference>
<evidence type="ECO:0000256" key="6">
    <source>
        <dbReference type="ARBA" id="ARBA00022989"/>
    </source>
</evidence>
<feature type="transmembrane region" description="Helical" evidence="17">
    <location>
        <begin position="732"/>
        <end position="755"/>
    </location>
</feature>
<dbReference type="Gene3D" id="1.20.58.390">
    <property type="entry name" value="Neurotransmitter-gated ion-channel transmembrane domain"/>
    <property type="match status" value="2"/>
</dbReference>
<keyword evidence="21" id="KW-1185">Reference proteome</keyword>
<sequence length="958" mass="107419">MLSIDEEDDHRRHNVSKSTKNATLQKLSAGNRESAKPSIRKSGSSSSNNKRNITYLHFLRKTRRKSNKHSFKATSPTTKARKWQALNTYWQKLLVAHKQSCSVAASSSHHSKSLENLHLSESSAAKCISNTCTWNNQLSFEDAKDSGEMKRVCGMVRSKSASSLSSQSCSTTQPQSSCCGESDSSVKAEGKHSSNRSGKNCYNAGHKRSRTDWPDKNNNYIIISNNHEPNGSYLRRPQSNERLCTRKKRRLRRRRKRKDTHRAENLIHCLDAASEQQLVNTSSSVVSTFNAQQQSHQTSTDSHAQPATIATAAAPTPASTNRNMLETMSATAELLPLAKITAAQKYMSPASKTLPKLSDSLKHRNKSCCGGNATAVQQQAKCGNKSATKNATPSFSSTALAATPAIRLPAFYAATTLRLFLTTLTTLIASTTPTTFTATKYSWIFLWIYVNLTARVGLAGYHEKRLLHDLLDPYNTLERPVLNESDPLQLSFGLTLMQIIDVDEKNQLLVTNVWLKLEWNDMNLRWNTSDYGGVKDLRIPPHRIWKPDVLMYNSADEGFDGTYQTNVVVRNNGSCLYVPPGIFKSTCKIDITWFPFDDQRCEMKFGSWTYDGFQLDLQLQDETGGDISSYVLNGEWELLGVPGKRNEIYYNCCPEPYIDITFAIIIRRRTLYYFFNLIIPCVLIASMALLGFTLPPDSGEKLSLGVTILLSLTVFLNMVAETMPATSDAVPLLGTYFNCIMFMVASSVVSTILILNYHHRNADTHEMSEWIRIVFLCWLPWILRMSRPGRPLILEFPTTPCSDTSSERKHQILSDVELKERSSKSLLANVLDIDDDFRHNCRPMTPGGTLPHNPAFYRTVYGQGDDGSIGPIGSTRMPDAVTHHTCIKSATEYELGLILKEIRFITDQLRKEDEENDIANDWKFAAMVVDRLCLIIFTMFTILATIAVLLSAPHIIVS</sequence>
<dbReference type="SUPFAM" id="SSF90112">
    <property type="entry name" value="Neurotransmitter-gated ion-channel transmembrane pore"/>
    <property type="match status" value="1"/>
</dbReference>
<keyword evidence="4" id="KW-1003">Cell membrane</keyword>
<dbReference type="InterPro" id="IPR038050">
    <property type="entry name" value="Neuro_actylchol_rec"/>
</dbReference>
<evidence type="ECO:0000256" key="14">
    <source>
        <dbReference type="ARBA" id="ARBA00023286"/>
    </source>
</evidence>
<organism evidence="21 22">
    <name type="scientific">Bactrocera dorsalis</name>
    <name type="common">Oriental fruit fly</name>
    <name type="synonym">Dacus dorsalis</name>
    <dbReference type="NCBI Taxonomy" id="27457"/>
    <lineage>
        <taxon>Eukaryota</taxon>
        <taxon>Metazoa</taxon>
        <taxon>Ecdysozoa</taxon>
        <taxon>Arthropoda</taxon>
        <taxon>Hexapoda</taxon>
        <taxon>Insecta</taxon>
        <taxon>Pterygota</taxon>
        <taxon>Neoptera</taxon>
        <taxon>Endopterygota</taxon>
        <taxon>Diptera</taxon>
        <taxon>Brachycera</taxon>
        <taxon>Muscomorpha</taxon>
        <taxon>Tephritoidea</taxon>
        <taxon>Tephritidae</taxon>
        <taxon>Bactrocera</taxon>
        <taxon>Bactrocera</taxon>
    </lineage>
</organism>
<keyword evidence="10" id="KW-1015">Disulfide bond</keyword>
<dbReference type="Pfam" id="PF02932">
    <property type="entry name" value="Neur_chan_memb"/>
    <property type="match status" value="1"/>
</dbReference>
<proteinExistence type="inferred from homology"/>
<evidence type="ECO:0000256" key="10">
    <source>
        <dbReference type="ARBA" id="ARBA00023157"/>
    </source>
</evidence>
<dbReference type="RefSeq" id="XP_011212436.3">
    <property type="nucleotide sequence ID" value="XM_011214134.4"/>
</dbReference>
<evidence type="ECO:0000256" key="2">
    <source>
        <dbReference type="ARBA" id="ARBA00009237"/>
    </source>
</evidence>
<feature type="region of interest" description="Disordered" evidence="18">
    <location>
        <begin position="1"/>
        <end position="53"/>
    </location>
</feature>
<comment type="function">
    <text evidence="1">After binding acetylcholine, the AChR responds by an extensive change in conformation that affects all subunits and leads to opening of an ion-conducting channel across the plasma membrane.</text>
</comment>
<dbReference type="InterPro" id="IPR018000">
    <property type="entry name" value="Neurotransmitter_ion_chnl_CS"/>
</dbReference>
<dbReference type="NCBIfam" id="TIGR00860">
    <property type="entry name" value="LIC"/>
    <property type="match status" value="1"/>
</dbReference>
<gene>
    <name evidence="22 23" type="primary">LOC105232452</name>
</gene>
<feature type="compositionally biased region" description="Low complexity" evidence="18">
    <location>
        <begin position="164"/>
        <end position="179"/>
    </location>
</feature>
<dbReference type="RefSeq" id="XP_029408696.2">
    <property type="nucleotide sequence ID" value="XM_029552836.2"/>
</dbReference>
<evidence type="ECO:0000259" key="20">
    <source>
        <dbReference type="Pfam" id="PF02932"/>
    </source>
</evidence>
<evidence type="ECO:0000256" key="9">
    <source>
        <dbReference type="ARBA" id="ARBA00023136"/>
    </source>
</evidence>
<dbReference type="GO" id="GO:0045211">
    <property type="term" value="C:postsynaptic membrane"/>
    <property type="evidence" value="ECO:0007669"/>
    <property type="project" value="UniProtKB-SubCell"/>
</dbReference>
<feature type="region of interest" description="Disordered" evidence="18">
    <location>
        <begin position="164"/>
        <end position="217"/>
    </location>
</feature>
<evidence type="ECO:0000256" key="17">
    <source>
        <dbReference type="RuleBase" id="RU000687"/>
    </source>
</evidence>
<keyword evidence="8 17" id="KW-0406">Ion transport</keyword>
<evidence type="ECO:0000256" key="8">
    <source>
        <dbReference type="ARBA" id="ARBA00023065"/>
    </source>
</evidence>
<dbReference type="InterPro" id="IPR006029">
    <property type="entry name" value="Neurotrans-gated_channel_TM"/>
</dbReference>
<evidence type="ECO:0000256" key="5">
    <source>
        <dbReference type="ARBA" id="ARBA00022692"/>
    </source>
</evidence>
<dbReference type="GO" id="GO:0022848">
    <property type="term" value="F:acetylcholine-gated monoatomic cation-selective channel activity"/>
    <property type="evidence" value="ECO:0007669"/>
    <property type="project" value="InterPro"/>
</dbReference>
<evidence type="ECO:0000256" key="3">
    <source>
        <dbReference type="ARBA" id="ARBA00022448"/>
    </source>
</evidence>
<feature type="domain" description="Neurotransmitter-gated ion-channel transmembrane" evidence="20">
    <location>
        <begin position="677"/>
        <end position="948"/>
    </location>
</feature>
<reference evidence="21 22" key="1">
    <citation type="submission" date="2025-05" db="UniProtKB">
        <authorList>
            <consortium name="RefSeq"/>
        </authorList>
    </citation>
    <scope>NUCLEOTIDE SEQUENCE [LARGE SCALE GENOMIC DNA]</scope>
    <source>
        <tissue evidence="22 23">Adult</tissue>
    </source>
</reference>
<keyword evidence="5 17" id="KW-0812">Transmembrane</keyword>
<evidence type="ECO:0000256" key="11">
    <source>
        <dbReference type="ARBA" id="ARBA00023170"/>
    </source>
</evidence>
<dbReference type="GeneID" id="105232452"/>
<keyword evidence="6 17" id="KW-1133">Transmembrane helix</keyword>
<keyword evidence="15 17" id="KW-0407">Ion channel</keyword>
<accession>A0A6I9VP04</accession>
<dbReference type="OrthoDB" id="5975154at2759"/>
<comment type="subcellular location">
    <subcellularLocation>
        <location evidence="16">Postsynaptic cell membrane</location>
        <topology evidence="16">Multi-pass membrane protein</topology>
    </subcellularLocation>
</comment>
<dbReference type="PANTHER" id="PTHR18945">
    <property type="entry name" value="NEUROTRANSMITTER GATED ION CHANNEL"/>
    <property type="match status" value="1"/>
</dbReference>
<evidence type="ECO:0000256" key="1">
    <source>
        <dbReference type="ARBA" id="ARBA00003328"/>
    </source>
</evidence>
<dbReference type="Proteomes" id="UP001652620">
    <property type="component" value="Chromosome 1"/>
</dbReference>
<dbReference type="InterPro" id="IPR002394">
    <property type="entry name" value="Nicotinic_acetylcholine_rcpt"/>
</dbReference>
<feature type="transmembrane region" description="Helical" evidence="17">
    <location>
        <begin position="702"/>
        <end position="720"/>
    </location>
</feature>
<evidence type="ECO:0000256" key="18">
    <source>
        <dbReference type="SAM" id="MobiDB-lite"/>
    </source>
</evidence>
<keyword evidence="9 17" id="KW-0472">Membrane</keyword>
<evidence type="ECO:0000256" key="13">
    <source>
        <dbReference type="ARBA" id="ARBA00023257"/>
    </source>
</evidence>
<dbReference type="PRINTS" id="PR00254">
    <property type="entry name" value="NICOTINICR"/>
</dbReference>
<dbReference type="InterPro" id="IPR036719">
    <property type="entry name" value="Neuro-gated_channel_TM_sf"/>
</dbReference>
<feature type="transmembrane region" description="Helical" evidence="17">
    <location>
        <begin position="932"/>
        <end position="956"/>
    </location>
</feature>
<dbReference type="AlphaFoldDB" id="A0A6I9VP04"/>
<evidence type="ECO:0000256" key="4">
    <source>
        <dbReference type="ARBA" id="ARBA00022475"/>
    </source>
</evidence>
<keyword evidence="3 17" id="KW-0813">Transport</keyword>
<feature type="transmembrane region" description="Helical" evidence="17">
    <location>
        <begin position="671"/>
        <end position="690"/>
    </location>
</feature>
<dbReference type="PRINTS" id="PR00252">
    <property type="entry name" value="NRIONCHANNEL"/>
</dbReference>
<evidence type="ECO:0000256" key="16">
    <source>
        <dbReference type="ARBA" id="ARBA00034104"/>
    </source>
</evidence>
<evidence type="ECO:0000256" key="7">
    <source>
        <dbReference type="ARBA" id="ARBA00023018"/>
    </source>
</evidence>
<evidence type="ECO:0000256" key="12">
    <source>
        <dbReference type="ARBA" id="ARBA00023180"/>
    </source>
</evidence>
<keyword evidence="12" id="KW-0325">Glycoprotein</keyword>
<evidence type="ECO:0000313" key="21">
    <source>
        <dbReference type="Proteomes" id="UP001652620"/>
    </source>
</evidence>
<keyword evidence="13" id="KW-0628">Postsynaptic cell membrane</keyword>
<dbReference type="CDD" id="cd19051">
    <property type="entry name" value="LGIC_TM_cation"/>
    <property type="match status" value="1"/>
</dbReference>
<evidence type="ECO:0000313" key="22">
    <source>
        <dbReference type="RefSeq" id="XP_011212436.3"/>
    </source>
</evidence>
<feature type="domain" description="Neurotransmitter-gated ion-channel ligand-binding" evidence="19">
    <location>
        <begin position="463"/>
        <end position="670"/>
    </location>
</feature>
<feature type="compositionally biased region" description="Low complexity" evidence="18">
    <location>
        <begin position="40"/>
        <end position="53"/>
    </location>
</feature>
<dbReference type="Pfam" id="PF02931">
    <property type="entry name" value="Neur_chan_LBD"/>
    <property type="match status" value="1"/>
</dbReference>
<keyword evidence="7" id="KW-0770">Synapse</keyword>
<evidence type="ECO:0000256" key="15">
    <source>
        <dbReference type="ARBA" id="ARBA00023303"/>
    </source>
</evidence>
<dbReference type="Gene3D" id="2.70.170.10">
    <property type="entry name" value="Neurotransmitter-gated ion-channel ligand-binding domain"/>
    <property type="match status" value="1"/>
</dbReference>
<keyword evidence="14" id="KW-1071">Ligand-gated ion channel</keyword>
<name>A0A6I9VP04_BACDO</name>
<comment type="similarity">
    <text evidence="2">Belongs to the ligand-gated ion channel (TC 1.A.9) family. Acetylcholine receptor (TC 1.A.9.1) subfamily.</text>
</comment>